<evidence type="ECO:0000256" key="1">
    <source>
        <dbReference type="SAM" id="MobiDB-lite"/>
    </source>
</evidence>
<proteinExistence type="predicted"/>
<organism evidence="2 3">
    <name type="scientific">Cirrhinus molitorella</name>
    <name type="common">mud carp</name>
    <dbReference type="NCBI Taxonomy" id="172907"/>
    <lineage>
        <taxon>Eukaryota</taxon>
        <taxon>Metazoa</taxon>
        <taxon>Chordata</taxon>
        <taxon>Craniata</taxon>
        <taxon>Vertebrata</taxon>
        <taxon>Euteleostomi</taxon>
        <taxon>Actinopterygii</taxon>
        <taxon>Neopterygii</taxon>
        <taxon>Teleostei</taxon>
        <taxon>Ostariophysi</taxon>
        <taxon>Cypriniformes</taxon>
        <taxon>Cyprinidae</taxon>
        <taxon>Labeoninae</taxon>
        <taxon>Labeonini</taxon>
        <taxon>Cirrhinus</taxon>
    </lineage>
</organism>
<protein>
    <submittedName>
        <fullName evidence="2">Uncharacterized protein</fullName>
    </submittedName>
</protein>
<feature type="compositionally biased region" description="Basic residues" evidence="1">
    <location>
        <begin position="1"/>
        <end position="17"/>
    </location>
</feature>
<feature type="region of interest" description="Disordered" evidence="1">
    <location>
        <begin position="97"/>
        <end position="116"/>
    </location>
</feature>
<accession>A0AA88TYN0</accession>
<feature type="region of interest" description="Disordered" evidence="1">
    <location>
        <begin position="1"/>
        <end position="39"/>
    </location>
</feature>
<dbReference type="Proteomes" id="UP001187343">
    <property type="component" value="Unassembled WGS sequence"/>
</dbReference>
<comment type="caution">
    <text evidence="2">The sequence shown here is derived from an EMBL/GenBank/DDBJ whole genome shotgun (WGS) entry which is preliminary data.</text>
</comment>
<reference evidence="2" key="1">
    <citation type="submission" date="2023-08" db="EMBL/GenBank/DDBJ databases">
        <title>Chromosome-level Genome Assembly of mud carp (Cirrhinus molitorella).</title>
        <authorList>
            <person name="Liu H."/>
        </authorList>
    </citation>
    <scope>NUCLEOTIDE SEQUENCE</scope>
    <source>
        <strain evidence="2">Prfri</strain>
        <tissue evidence="2">Muscle</tissue>
    </source>
</reference>
<dbReference type="AlphaFoldDB" id="A0AA88TYN0"/>
<sequence length="407" mass="43059">MPSKRKKNKRRMRKVQAQKKALEERFASSGKGTPGVCAVPAPVPVRVAKTSECPTAVPIPLAVIAPIEVPVEVPPAEPVVLEVPVTDAIKDEVSKAAEDIGQTPVEPPAKEPDVTKEESVAILVSEVTSSTDEPVSILAESEVQFEETTPVATETHVVAQPVETVDTQRKVKAELPAEIPVVEVPVPEETVTTAETVAAVETVTETVLTEVEPVADAAVEVDGPVVGVVGEPAIEVEAITVENEPADIHTVTEVTEDAHAWPKLEEFPLEAAVPTEALVEPKPEQQQKQQPVLLEEPTPSAESTSDPITEEFVATESVAVDTTVAEERIPETTTDAPEVLSETLSETIPAPEPLPLPVPVAKEITQAQDEFTAQVETETIKDLAVADGLTVDAINGCLGATEVAIEG</sequence>
<keyword evidence="3" id="KW-1185">Reference proteome</keyword>
<feature type="compositionally biased region" description="Low complexity" evidence="1">
    <location>
        <begin position="286"/>
        <end position="297"/>
    </location>
</feature>
<gene>
    <name evidence="2" type="ORF">Q8A67_010161</name>
</gene>
<name>A0AA88TYN0_9TELE</name>
<dbReference type="EMBL" id="JAUYZG010000009">
    <property type="protein sequence ID" value="KAK2898743.1"/>
    <property type="molecule type" value="Genomic_DNA"/>
</dbReference>
<evidence type="ECO:0000313" key="2">
    <source>
        <dbReference type="EMBL" id="KAK2898743.1"/>
    </source>
</evidence>
<evidence type="ECO:0000313" key="3">
    <source>
        <dbReference type="Proteomes" id="UP001187343"/>
    </source>
</evidence>
<feature type="region of interest" description="Disordered" evidence="1">
    <location>
        <begin position="279"/>
        <end position="312"/>
    </location>
</feature>